<dbReference type="Pfam" id="PF12696">
    <property type="entry name" value="TraG-D_C"/>
    <property type="match status" value="1"/>
</dbReference>
<dbReference type="InterPro" id="IPR003688">
    <property type="entry name" value="TraG/VirD4"/>
</dbReference>
<evidence type="ECO:0000256" key="4">
    <source>
        <dbReference type="ARBA" id="ARBA00022692"/>
    </source>
</evidence>
<evidence type="ECO:0000256" key="7">
    <source>
        <dbReference type="SAM" id="Phobius"/>
    </source>
</evidence>
<evidence type="ECO:0000313" key="9">
    <source>
        <dbReference type="EMBL" id="QIS31367.1"/>
    </source>
</evidence>
<dbReference type="AlphaFoldDB" id="A0A6H0A0U6"/>
<evidence type="ECO:0000256" key="1">
    <source>
        <dbReference type="ARBA" id="ARBA00004651"/>
    </source>
</evidence>
<dbReference type="SUPFAM" id="SSF52540">
    <property type="entry name" value="P-loop containing nucleoside triphosphate hydrolases"/>
    <property type="match status" value="2"/>
</dbReference>
<dbReference type="EMBL" id="MN909556">
    <property type="protein sequence ID" value="QIS31367.1"/>
    <property type="molecule type" value="Genomic_DNA"/>
</dbReference>
<comment type="similarity">
    <text evidence="2">Belongs to the VirD4/TraG family.</text>
</comment>
<reference evidence="9" key="1">
    <citation type="submission" date="2020-01" db="EMBL/GenBank/DDBJ databases">
        <title>Characterization of a novel vga gene recovered from a Staphylococcus saprophyticus causing a community-acquired urinary tract infection: Report from SENTRY Antimicrobial Surveillance Program 2017.</title>
        <authorList>
            <person name="Deshpande L.M."/>
            <person name="Cantrell L."/>
            <person name="Romero J.R."/>
            <person name="Carvalhaes C."/>
            <person name="Sader H.S."/>
            <person name="Mendes R.E."/>
        </authorList>
    </citation>
    <scope>NUCLEOTIDE SEQUENCE</scope>
    <source>
        <strain evidence="9">1005578</strain>
        <plasmid evidence="9">p1005578_vga</plasmid>
    </source>
</reference>
<dbReference type="GO" id="GO:0005886">
    <property type="term" value="C:plasma membrane"/>
    <property type="evidence" value="ECO:0007669"/>
    <property type="project" value="UniProtKB-SubCell"/>
</dbReference>
<feature type="domain" description="TraD/TraG TraM recognition site" evidence="8">
    <location>
        <begin position="616"/>
        <end position="733"/>
    </location>
</feature>
<keyword evidence="4 7" id="KW-0812">Transmembrane</keyword>
<sequence length="941" mass="108576">MIPFRSKHNHGYHRKKASFSQNKHLLAHPIGLLALLVVGFIFIMLAANFFINMLNNLIFAGGDIFDNMKKINNEWTNYFFKVRFDLALFYIPFFVLLTVLWGKKVYQIRQKFKSLDNQEKASGRFSTKKEIKQQYKAIAQREKQFEGEGGLPVAMFGVYDFATKTKQYLEQRKTAKTEINSMPDLTQDEKYNMKKDKLGQINKEFVSTFFLKREFTFIDESPTNNIFVGTSRSGKGEVFVLSMIENYSRSSHQPSLVVGDMKGELYSASNETLENRNYHTEVFNLDQPMESTMSFNLLQLVIEEYQKGDLGEAQEMTKQITHTLTNNEGVEDNEWNLMSAALINAMILALCEEALPEHPEKVTLYSVSNMLQTLSVKKFYKQIQIGNQVKVIETSALDEYMEKFPSHSPAKTQYATVEAAPDKMRSSIIGTALKALQPFTTDTIAKLTSHSSLDLNKLGFPSIIDGFSEPDSKFELNVQVKRETNIGTKYDEVEGINIGVNEYGYWQYPFKTVLNIDDRIEIVETDEFNEEVKYYFYVTSIDKKGQVTFEAKGDIYSSNVTIRKFNSFAKPIAIFMVVPDYNSANHGIASILVNQIVFELSKNSQLYTEKQSTHRRVIFHLDEAGNMPQIPNLSQKVNVSLSRGLRFNFFVQAFSQIKDTYGDAYDAIMDACQNKVFIMATQEQTLKDFSDMIGSQQITVRSRSGETDSLKSSITENQEERPLLRADELAHLQEGETVVVRNLKRQDNKRRKVMSYPIFNSGKYAMKYRYQYLADLMDTGKSIIHFRPLLKERCEHRHLQLETTLVDWEKIIENMQAGIENDSNNDIDDLTQSLNKSMGEKANANNPEVYKEENNKKPVTRQKKVLTLKAQLSAEEFDRLTRRFTKTIRMYEKDGNNVDRLTLYKLKQYLKLRVRNNDITEEQKNKSINYVKQLIEEAKAK</sequence>
<feature type="transmembrane region" description="Helical" evidence="7">
    <location>
        <begin position="25"/>
        <end position="51"/>
    </location>
</feature>
<dbReference type="InterPro" id="IPR051539">
    <property type="entry name" value="T4SS-coupling_protein"/>
</dbReference>
<dbReference type="InterPro" id="IPR027417">
    <property type="entry name" value="P-loop_NTPase"/>
</dbReference>
<keyword evidence="3" id="KW-1003">Cell membrane</keyword>
<evidence type="ECO:0000256" key="5">
    <source>
        <dbReference type="ARBA" id="ARBA00022989"/>
    </source>
</evidence>
<dbReference type="NCBIfam" id="NF045973">
    <property type="entry name" value="conju_CD1115"/>
    <property type="match status" value="1"/>
</dbReference>
<dbReference type="Pfam" id="PF02534">
    <property type="entry name" value="T4SS-DNA_transf"/>
    <property type="match status" value="1"/>
</dbReference>
<dbReference type="CDD" id="cd01127">
    <property type="entry name" value="TrwB_TraG_TraD_VirD4"/>
    <property type="match status" value="2"/>
</dbReference>
<keyword evidence="6 7" id="KW-0472">Membrane</keyword>
<keyword evidence="9" id="KW-0614">Plasmid</keyword>
<evidence type="ECO:0000256" key="3">
    <source>
        <dbReference type="ARBA" id="ARBA00022475"/>
    </source>
</evidence>
<feature type="transmembrane region" description="Helical" evidence="7">
    <location>
        <begin position="82"/>
        <end position="102"/>
    </location>
</feature>
<dbReference type="Gene3D" id="3.40.50.300">
    <property type="entry name" value="P-loop containing nucleotide triphosphate hydrolases"/>
    <property type="match status" value="1"/>
</dbReference>
<protein>
    <submittedName>
        <fullName evidence="9">Conjugal transfer protein</fullName>
    </submittedName>
</protein>
<evidence type="ECO:0000259" key="8">
    <source>
        <dbReference type="Pfam" id="PF12696"/>
    </source>
</evidence>
<dbReference type="InterPro" id="IPR032689">
    <property type="entry name" value="TraG-D_C"/>
</dbReference>
<keyword evidence="5 7" id="KW-1133">Transmembrane helix</keyword>
<name>A0A6H0A0U6_STASA</name>
<comment type="subcellular location">
    <subcellularLocation>
        <location evidence="1">Cell membrane</location>
        <topology evidence="1">Multi-pass membrane protein</topology>
    </subcellularLocation>
</comment>
<organism evidence="9">
    <name type="scientific">Staphylococcus saprophyticus</name>
    <dbReference type="NCBI Taxonomy" id="29385"/>
    <lineage>
        <taxon>Bacteria</taxon>
        <taxon>Bacillati</taxon>
        <taxon>Bacillota</taxon>
        <taxon>Bacilli</taxon>
        <taxon>Bacillales</taxon>
        <taxon>Staphylococcaceae</taxon>
        <taxon>Staphylococcus</taxon>
    </lineage>
</organism>
<geneLocation type="plasmid" evidence="9">
    <name>p1005578_vga</name>
</geneLocation>
<proteinExistence type="inferred from homology"/>
<accession>A0A6H0A0U6</accession>
<dbReference type="PANTHER" id="PTHR37937">
    <property type="entry name" value="CONJUGATIVE TRANSFER: DNA TRANSPORT"/>
    <property type="match status" value="1"/>
</dbReference>
<evidence type="ECO:0000256" key="2">
    <source>
        <dbReference type="ARBA" id="ARBA00008806"/>
    </source>
</evidence>
<evidence type="ECO:0000256" key="6">
    <source>
        <dbReference type="ARBA" id="ARBA00023136"/>
    </source>
</evidence>
<dbReference type="PANTHER" id="PTHR37937:SF1">
    <property type="entry name" value="CONJUGATIVE TRANSFER: DNA TRANSPORT"/>
    <property type="match status" value="1"/>
</dbReference>